<evidence type="ECO:0000313" key="3">
    <source>
        <dbReference type="EMBL" id="KAF2792072.1"/>
    </source>
</evidence>
<accession>A0A6A6X6W8</accession>
<feature type="region of interest" description="Disordered" evidence="1">
    <location>
        <begin position="413"/>
        <end position="446"/>
    </location>
</feature>
<dbReference type="EMBL" id="MU001987">
    <property type="protein sequence ID" value="KAF2792072.1"/>
    <property type="molecule type" value="Genomic_DNA"/>
</dbReference>
<feature type="compositionally biased region" description="Pro residues" evidence="1">
    <location>
        <begin position="286"/>
        <end position="295"/>
    </location>
</feature>
<proteinExistence type="predicted"/>
<evidence type="ECO:0000313" key="4">
    <source>
        <dbReference type="Proteomes" id="UP000799757"/>
    </source>
</evidence>
<feature type="compositionally biased region" description="Low complexity" evidence="1">
    <location>
        <begin position="311"/>
        <end position="325"/>
    </location>
</feature>
<evidence type="ECO:0000256" key="2">
    <source>
        <dbReference type="SAM" id="SignalP"/>
    </source>
</evidence>
<protein>
    <submittedName>
        <fullName evidence="3">Uncharacterized protein</fullName>
    </submittedName>
</protein>
<dbReference type="AlphaFoldDB" id="A0A6A6X6W8"/>
<organism evidence="3 4">
    <name type="scientific">Melanomma pulvis-pyrius CBS 109.77</name>
    <dbReference type="NCBI Taxonomy" id="1314802"/>
    <lineage>
        <taxon>Eukaryota</taxon>
        <taxon>Fungi</taxon>
        <taxon>Dikarya</taxon>
        <taxon>Ascomycota</taxon>
        <taxon>Pezizomycotina</taxon>
        <taxon>Dothideomycetes</taxon>
        <taxon>Pleosporomycetidae</taxon>
        <taxon>Pleosporales</taxon>
        <taxon>Melanommataceae</taxon>
        <taxon>Melanomma</taxon>
    </lineage>
</organism>
<reference evidence="3" key="1">
    <citation type="journal article" date="2020" name="Stud. Mycol.">
        <title>101 Dothideomycetes genomes: a test case for predicting lifestyles and emergence of pathogens.</title>
        <authorList>
            <person name="Haridas S."/>
            <person name="Albert R."/>
            <person name="Binder M."/>
            <person name="Bloem J."/>
            <person name="Labutti K."/>
            <person name="Salamov A."/>
            <person name="Andreopoulos B."/>
            <person name="Baker S."/>
            <person name="Barry K."/>
            <person name="Bills G."/>
            <person name="Bluhm B."/>
            <person name="Cannon C."/>
            <person name="Castanera R."/>
            <person name="Culley D."/>
            <person name="Daum C."/>
            <person name="Ezra D."/>
            <person name="Gonzalez J."/>
            <person name="Henrissat B."/>
            <person name="Kuo A."/>
            <person name="Liang C."/>
            <person name="Lipzen A."/>
            <person name="Lutzoni F."/>
            <person name="Magnuson J."/>
            <person name="Mondo S."/>
            <person name="Nolan M."/>
            <person name="Ohm R."/>
            <person name="Pangilinan J."/>
            <person name="Park H.-J."/>
            <person name="Ramirez L."/>
            <person name="Alfaro M."/>
            <person name="Sun H."/>
            <person name="Tritt A."/>
            <person name="Yoshinaga Y."/>
            <person name="Zwiers L.-H."/>
            <person name="Turgeon B."/>
            <person name="Goodwin S."/>
            <person name="Spatafora J."/>
            <person name="Crous P."/>
            <person name="Grigoriev I."/>
        </authorList>
    </citation>
    <scope>NUCLEOTIDE SEQUENCE</scope>
    <source>
        <strain evidence="3">CBS 109.77</strain>
    </source>
</reference>
<dbReference type="OrthoDB" id="3793221at2759"/>
<sequence>MIPYFWHVAILSSCGICFQVQAGWFYDSTCNNCIDDVQLLMEEAFQFAEVALEAIGDGPAPNSPPGTLWSFPDTEIQELTERIFGDLNVVFGTTVVLLIAEYVTTISNNKTNSGTFISSLPTSLTGSETFIRTGISSSVSTTTSKQTTKANSSSNATTVLHTSSLLPTTTEPVNLPSNTIFESSTTGLGGIPIPIPTTKPGLPNSTLCVDFAHFFDSCPQTVGFSLEGLIDLPDLDIPEVTDAKGLFGVVAKVASQADKMVIDAATCHATFPVVKGKLSNWVNFRVPPPPSPPDLTGPNPTEPNQTEPRSTDSISSSDSSSGSCSATAVPSCDITNYVSGTITQRVTSICTTISTCSGAGVTIETAVMESCVPTAIPSPSSVFHDRYVRCYNIEFGVATTEFDAGTTAAHTTESVTKPISTTVAPQVSTTAAPPSPPSPARPRDPVCLGRDWHAPKNYAVDDTMPISAVALQWCAGFGGHEVSRIGDGVVATRYMISGRGASGRQAYWLWARAGPFEQCNGGGKVIYEDCINVLNHGLEFCDKDSPLTTGFTGQGDGCVEYTVEIGDNVNDRVPSWSPDQVVHFSPPETVDLQTWVPEIVYNGVYGGSWKDDGTSHIYCDAQDGYGFTDEDVENVIGNVCIDGANLVPDGYATGLFQVHTVNVATAYKDSRWCKFYLFYAQKRRSMQTMYACKRSRKY</sequence>
<feature type="chain" id="PRO_5025660869" evidence="2">
    <location>
        <begin position="23"/>
        <end position="698"/>
    </location>
</feature>
<keyword evidence="4" id="KW-1185">Reference proteome</keyword>
<name>A0A6A6X6W8_9PLEO</name>
<feature type="signal peptide" evidence="2">
    <location>
        <begin position="1"/>
        <end position="22"/>
    </location>
</feature>
<dbReference type="Proteomes" id="UP000799757">
    <property type="component" value="Unassembled WGS sequence"/>
</dbReference>
<evidence type="ECO:0000256" key="1">
    <source>
        <dbReference type="SAM" id="MobiDB-lite"/>
    </source>
</evidence>
<feature type="region of interest" description="Disordered" evidence="1">
    <location>
        <begin position="285"/>
        <end position="328"/>
    </location>
</feature>
<feature type="compositionally biased region" description="Low complexity" evidence="1">
    <location>
        <begin position="420"/>
        <end position="432"/>
    </location>
</feature>
<keyword evidence="2" id="KW-0732">Signal</keyword>
<gene>
    <name evidence="3" type="ORF">K505DRAFT_388144</name>
</gene>